<gene>
    <name evidence="1" type="ORF">VIN7_2483</name>
</gene>
<accession>H0GI51</accession>
<sequence length="103" mass="11865">MLLYSNSGSELNTVKPCVRRRMSRKKKLLVLKEIGLLELLLPRSNLTCLSFMNTSGFFINGFSHISSGHTENLLVLTDDTSCLKFIYPSYHWESELFFDVKDQ</sequence>
<comment type="caution">
    <text evidence="1">The sequence shown here is derived from an EMBL/GenBank/DDBJ whole genome shotgun (WGS) entry which is preliminary data.</text>
</comment>
<evidence type="ECO:0000313" key="2">
    <source>
        <dbReference type="Proteomes" id="UP000009009"/>
    </source>
</evidence>
<dbReference type="OrthoDB" id="10290707at2759"/>
<proteinExistence type="predicted"/>
<protein>
    <submittedName>
        <fullName evidence="1">Uncharacterized protein</fullName>
    </submittedName>
</protein>
<reference evidence="1 2" key="1">
    <citation type="journal article" date="2012" name="FEMS Yeast Res.">
        <title>The genome sequence of the wine yeast VIN7 reveals an allotriploid hybrid genome with Saccharomyces cerevisiae and Saccharomyces kudriavzevii origins.</title>
        <authorList>
            <person name="Borneman A.R."/>
            <person name="Desany B.A."/>
            <person name="Riches D."/>
            <person name="Affourtit J.P."/>
            <person name="Forgan A.H."/>
            <person name="Pretorius I.S."/>
            <person name="Egholm M."/>
            <person name="Chambers P.J."/>
        </authorList>
    </citation>
    <scope>NUCLEOTIDE SEQUENCE [LARGE SCALE GENOMIC DNA]</scope>
    <source>
        <strain evidence="1 2">VIN7</strain>
    </source>
</reference>
<dbReference type="EMBL" id="AGVY01000032">
    <property type="protein sequence ID" value="EHN06529.1"/>
    <property type="molecule type" value="Genomic_DNA"/>
</dbReference>
<dbReference type="HOGENOM" id="CLU_2265268_0_0_1"/>
<organism evidence="1 2">
    <name type="scientific">Saccharomyces cerevisiae x Saccharomyces kudriavzevii (strain VIN7)</name>
    <name type="common">Yeast</name>
    <dbReference type="NCBI Taxonomy" id="1095631"/>
    <lineage>
        <taxon>Eukaryota</taxon>
        <taxon>Fungi</taxon>
        <taxon>Dikarya</taxon>
        <taxon>Ascomycota</taxon>
        <taxon>Saccharomycotina</taxon>
        <taxon>Saccharomycetes</taxon>
        <taxon>Saccharomycetales</taxon>
        <taxon>Saccharomycetaceae</taxon>
        <taxon>Saccharomyces</taxon>
    </lineage>
</organism>
<evidence type="ECO:0000313" key="1">
    <source>
        <dbReference type="EMBL" id="EHN06529.1"/>
    </source>
</evidence>
<keyword evidence="2" id="KW-1185">Reference proteome</keyword>
<dbReference type="AlphaFoldDB" id="H0GI51"/>
<dbReference type="Proteomes" id="UP000009009">
    <property type="component" value="Unassembled WGS sequence"/>
</dbReference>
<name>H0GI51_SACCK</name>